<accession>X1CUS0</accession>
<proteinExistence type="predicted"/>
<protein>
    <submittedName>
        <fullName evidence="1">Uncharacterized protein</fullName>
    </submittedName>
</protein>
<dbReference type="AlphaFoldDB" id="X1CUS0"/>
<reference evidence="1" key="1">
    <citation type="journal article" date="2014" name="Front. Microbiol.">
        <title>High frequency of phylogenetically diverse reductive dehalogenase-homologous genes in deep subseafloor sedimentary metagenomes.</title>
        <authorList>
            <person name="Kawai M."/>
            <person name="Futagami T."/>
            <person name="Toyoda A."/>
            <person name="Takaki Y."/>
            <person name="Nishi S."/>
            <person name="Hori S."/>
            <person name="Arai W."/>
            <person name="Tsubouchi T."/>
            <person name="Morono Y."/>
            <person name="Uchiyama I."/>
            <person name="Ito T."/>
            <person name="Fujiyama A."/>
            <person name="Inagaki F."/>
            <person name="Takami H."/>
        </authorList>
    </citation>
    <scope>NUCLEOTIDE SEQUENCE</scope>
    <source>
        <strain evidence="1">Expedition CK06-06</strain>
    </source>
</reference>
<name>X1CUS0_9ZZZZ</name>
<dbReference type="EMBL" id="BART01027738">
    <property type="protein sequence ID" value="GAG96717.1"/>
    <property type="molecule type" value="Genomic_DNA"/>
</dbReference>
<organism evidence="1">
    <name type="scientific">marine sediment metagenome</name>
    <dbReference type="NCBI Taxonomy" id="412755"/>
    <lineage>
        <taxon>unclassified sequences</taxon>
        <taxon>metagenomes</taxon>
        <taxon>ecological metagenomes</taxon>
    </lineage>
</organism>
<gene>
    <name evidence="1" type="ORF">S01H4_49103</name>
</gene>
<evidence type="ECO:0000313" key="1">
    <source>
        <dbReference type="EMBL" id="GAG96717.1"/>
    </source>
</evidence>
<comment type="caution">
    <text evidence="1">The sequence shown here is derived from an EMBL/GenBank/DDBJ whole genome shotgun (WGS) entry which is preliminary data.</text>
</comment>
<feature type="non-terminal residue" evidence="1">
    <location>
        <position position="1"/>
    </location>
</feature>
<sequence>ERLRKLEQEAEREKKDKELESKVATLTELYSKGAITSSQFDKAVRILESGEKNKLLHDFLSDKISLTTFKRVFK</sequence>